<dbReference type="OrthoDB" id="9781616at2"/>
<dbReference type="RefSeq" id="WP_160223702.1">
    <property type="nucleotide sequence ID" value="NZ_CP029149.1"/>
</dbReference>
<sequence>MPTFKPFRGIRPEADYVEKFPTRPLDSFTPDEINRKIQEQDTYAQMVKPFIASKSKDVDRNLRKIRNSFEELVAEKKLVQDDACYYLYQQTMPDKTVYRGLLGLVSVEDFKNGKIKKHEATIKARKERLTHYLEKVCMQAEPVLLTYKTNTKVELFMDKEEKTIPIINFVSEQGTRHKIWKIDNRLKMQQIKEVLEQIDSFYIGDGHHRIGSAAMNADKLNAKCKRPLGTEPHNFVYSYIVSKESIRIHDYNRLLKSLNGLSPEDFLKKLETSFSIHEKGDTPYFPSQKFHLSLYLDGKFYSLHVKHDLRKAHKDANDLDHFFLEKYIFNDILGIEIESESDNIDYLKGNSTIEGIISLKEKVDSGDYVAAFGVYPISFNDLVKISDKDIKMPPKCTLIEPKLMTALVMYDMKP</sequence>
<evidence type="ECO:0000313" key="2">
    <source>
        <dbReference type="Proteomes" id="UP000464318"/>
    </source>
</evidence>
<reference evidence="1 2" key="1">
    <citation type="submission" date="2018-04" db="EMBL/GenBank/DDBJ databases">
        <title>Characteristic and Complete Genome Sequencing of A Novel Member of Infective Endocarditis Causative Bacteria: Bergeyella cardium QL-PH.</title>
        <authorList>
            <person name="Pan H."/>
            <person name="Sun E."/>
            <person name="Zhang Y."/>
        </authorList>
    </citation>
    <scope>NUCLEOTIDE SEQUENCE [LARGE SCALE GENOMIC DNA]</scope>
    <source>
        <strain evidence="1 2">HPQL</strain>
    </source>
</reference>
<dbReference type="Pfam" id="PF06245">
    <property type="entry name" value="DUF1015"/>
    <property type="match status" value="1"/>
</dbReference>
<protein>
    <submittedName>
        <fullName evidence="1">DUF1015 family protein</fullName>
    </submittedName>
</protein>
<evidence type="ECO:0000313" key="1">
    <source>
        <dbReference type="EMBL" id="QHN64589.1"/>
    </source>
</evidence>
<accession>A0A6P1QS31</accession>
<organism evidence="1 2">
    <name type="scientific">Bergeyella cardium</name>
    <dbReference type="NCBI Taxonomy" id="1585976"/>
    <lineage>
        <taxon>Bacteria</taxon>
        <taxon>Pseudomonadati</taxon>
        <taxon>Bacteroidota</taxon>
        <taxon>Flavobacteriia</taxon>
        <taxon>Flavobacteriales</taxon>
        <taxon>Weeksellaceae</taxon>
        <taxon>Bergeyella</taxon>
    </lineage>
</organism>
<dbReference type="PIRSF" id="PIRSF033563">
    <property type="entry name" value="UCP033563"/>
    <property type="match status" value="1"/>
</dbReference>
<keyword evidence="2" id="KW-1185">Reference proteome</keyword>
<dbReference type="AlphaFoldDB" id="A0A6P1QS31"/>
<name>A0A6P1QS31_9FLAO</name>
<dbReference type="Proteomes" id="UP000464318">
    <property type="component" value="Chromosome"/>
</dbReference>
<dbReference type="KEGG" id="bcad:DBX24_01115"/>
<dbReference type="EMBL" id="CP029149">
    <property type="protein sequence ID" value="QHN64589.1"/>
    <property type="molecule type" value="Genomic_DNA"/>
</dbReference>
<gene>
    <name evidence="1" type="ORF">DBX24_01115</name>
</gene>
<dbReference type="PANTHER" id="PTHR36454">
    <property type="entry name" value="LMO2823 PROTEIN"/>
    <property type="match status" value="1"/>
</dbReference>
<dbReference type="PANTHER" id="PTHR36454:SF1">
    <property type="entry name" value="DUF1015 DOMAIN-CONTAINING PROTEIN"/>
    <property type="match status" value="1"/>
</dbReference>
<proteinExistence type="predicted"/>
<dbReference type="InterPro" id="IPR008323">
    <property type="entry name" value="UCP033563"/>
</dbReference>